<reference evidence="1 2" key="1">
    <citation type="submission" date="2021-05" db="EMBL/GenBank/DDBJ databases">
        <title>Complete genome of Nocardioides aquaticus KCTC 9944T isolated from meromictic and hypersaline Ekho Lake, Antarctica.</title>
        <authorList>
            <person name="Hwang K."/>
            <person name="Kim K.M."/>
            <person name="Choe H."/>
        </authorList>
    </citation>
    <scope>NUCLEOTIDE SEQUENCE [LARGE SCALE GENOMIC DNA]</scope>
    <source>
        <strain evidence="1 2">KCTC 9944</strain>
    </source>
</reference>
<keyword evidence="2" id="KW-1185">Reference proteome</keyword>
<dbReference type="RefSeq" id="WP_214059204.1">
    <property type="nucleotide sequence ID" value="NZ_BAAAHS010000014.1"/>
</dbReference>
<organism evidence="1 2">
    <name type="scientific">Nocardioides aquaticus</name>
    <dbReference type="NCBI Taxonomy" id="160826"/>
    <lineage>
        <taxon>Bacteria</taxon>
        <taxon>Bacillati</taxon>
        <taxon>Actinomycetota</taxon>
        <taxon>Actinomycetes</taxon>
        <taxon>Propionibacteriales</taxon>
        <taxon>Nocardioidaceae</taxon>
        <taxon>Nocardioides</taxon>
    </lineage>
</organism>
<dbReference type="InterPro" id="IPR027417">
    <property type="entry name" value="P-loop_NTPase"/>
</dbReference>
<dbReference type="SUPFAM" id="SSF56112">
    <property type="entry name" value="Protein kinase-like (PK-like)"/>
    <property type="match status" value="1"/>
</dbReference>
<gene>
    <name evidence="1" type="ORF">ENKNEFLB_02192</name>
</gene>
<evidence type="ECO:0000313" key="2">
    <source>
        <dbReference type="Proteomes" id="UP000679307"/>
    </source>
</evidence>
<dbReference type="EMBL" id="CP075371">
    <property type="protein sequence ID" value="QVT79802.1"/>
    <property type="molecule type" value="Genomic_DNA"/>
</dbReference>
<dbReference type="Gene3D" id="3.40.50.300">
    <property type="entry name" value="P-loop containing nucleotide triphosphate hydrolases"/>
    <property type="match status" value="1"/>
</dbReference>
<dbReference type="Proteomes" id="UP000679307">
    <property type="component" value="Chromosome"/>
</dbReference>
<dbReference type="PANTHER" id="PTHR43883">
    <property type="entry name" value="SLR0207 PROTEIN"/>
    <property type="match status" value="1"/>
</dbReference>
<proteinExistence type="predicted"/>
<dbReference type="Pfam" id="PF13671">
    <property type="entry name" value="AAA_33"/>
    <property type="match status" value="1"/>
</dbReference>
<dbReference type="InterPro" id="IPR011009">
    <property type="entry name" value="Kinase-like_dom_sf"/>
</dbReference>
<dbReference type="SUPFAM" id="SSF52540">
    <property type="entry name" value="P-loop containing nucleoside triphosphate hydrolases"/>
    <property type="match status" value="1"/>
</dbReference>
<protein>
    <recommendedName>
        <fullName evidence="3">AAA family ATPase</fullName>
    </recommendedName>
</protein>
<name>A0ABX8EL17_9ACTN</name>
<evidence type="ECO:0008006" key="3">
    <source>
        <dbReference type="Google" id="ProtNLM"/>
    </source>
</evidence>
<sequence length="491" mass="52847">MTTEALHPYAAVHETHTAVVVLLGDRAYKTKKPVDLGFLDFSTAELRHEACARELALNRRTAPDVYLGLGHLDQPGRPSETAVVMRRMPEDRRLSTLVAAGAPVGDELRAVARQLAVFHLRADRHPVLQEQAGRDALRQRWRDSISQVLSLDVVDAPTVQRLAELVETFMAGRTELLDQRIAAGHVLDGHGDLQAEDVFCLADGPRILDCLEFDDALRHVDQLDDAAFLAMDLERLGDAAAGSAFLDAYVELTGDPAPAALRDHYVAYRAFVRAKVACLRVSQGDDASRRTADQLTRLALRHLERGAVRLVLVGGLPGTGKTTLASAVADEHGYVVMSSDRVRKELAGLSPEQPAPAAYGEVLYDAGATSATYATLLDRARRLLARGESVVLDASWTDADQRAAARALARDAHAELVEVRCYAPAAVASMRLRTRAPGASDADDRVADTMAGREDSWPSATVVPTTGPLVDAVAGVTTLLHSPPPVLSGAR</sequence>
<dbReference type="InterPro" id="IPR052732">
    <property type="entry name" value="Cell-binding_unc_protein"/>
</dbReference>
<evidence type="ECO:0000313" key="1">
    <source>
        <dbReference type="EMBL" id="QVT79802.1"/>
    </source>
</evidence>
<dbReference type="PANTHER" id="PTHR43883:SF1">
    <property type="entry name" value="GLUCONOKINASE"/>
    <property type="match status" value="1"/>
</dbReference>
<accession>A0ABX8EL17</accession>